<organism evidence="6 7">
    <name type="scientific">Kazachstania africana (strain ATCC 22294 / BCRC 22015 / CBS 2517 / CECT 1963 / NBRC 1671 / NRRL Y-8276)</name>
    <name type="common">Yeast</name>
    <name type="synonym">Kluyveromyces africanus</name>
    <dbReference type="NCBI Taxonomy" id="1071382"/>
    <lineage>
        <taxon>Eukaryota</taxon>
        <taxon>Fungi</taxon>
        <taxon>Dikarya</taxon>
        <taxon>Ascomycota</taxon>
        <taxon>Saccharomycotina</taxon>
        <taxon>Saccharomycetes</taxon>
        <taxon>Saccharomycetales</taxon>
        <taxon>Saccharomycetaceae</taxon>
        <taxon>Kazachstania</taxon>
    </lineage>
</organism>
<dbReference type="AlphaFoldDB" id="H2AWV8"/>
<keyword evidence="7" id="KW-1185">Reference proteome</keyword>
<proteinExistence type="predicted"/>
<dbReference type="GO" id="GO:0006337">
    <property type="term" value="P:nucleosome disassembly"/>
    <property type="evidence" value="ECO:0007669"/>
    <property type="project" value="EnsemblFungi"/>
</dbReference>
<dbReference type="STRING" id="1071382.H2AWV8"/>
<dbReference type="GO" id="GO:0016586">
    <property type="term" value="C:RSC-type complex"/>
    <property type="evidence" value="ECO:0007669"/>
    <property type="project" value="EnsemblFungi"/>
</dbReference>
<dbReference type="EMBL" id="HE650826">
    <property type="protein sequence ID" value="CCF58858.1"/>
    <property type="molecule type" value="Genomic_DNA"/>
</dbReference>
<dbReference type="GO" id="GO:0006357">
    <property type="term" value="P:regulation of transcription by RNA polymerase II"/>
    <property type="evidence" value="ECO:0007669"/>
    <property type="project" value="TreeGrafter"/>
</dbReference>
<feature type="region of interest" description="Disordered" evidence="4">
    <location>
        <begin position="311"/>
        <end position="368"/>
    </location>
</feature>
<name>H2AWV8_KAZAF</name>
<protein>
    <recommendedName>
        <fullName evidence="5">Bromo domain-containing protein</fullName>
    </recommendedName>
</protein>
<dbReference type="InterPro" id="IPR036427">
    <property type="entry name" value="Bromodomain-like_sf"/>
</dbReference>
<dbReference type="KEGG" id="kaf:KAFR_0F02610"/>
<dbReference type="GO" id="GO:0006368">
    <property type="term" value="P:transcription elongation by RNA polymerase II"/>
    <property type="evidence" value="ECO:0007669"/>
    <property type="project" value="EnsemblFungi"/>
</dbReference>
<keyword evidence="3" id="KW-0539">Nucleus</keyword>
<evidence type="ECO:0000256" key="1">
    <source>
        <dbReference type="ARBA" id="ARBA00004123"/>
    </source>
</evidence>
<reference evidence="6 7" key="1">
    <citation type="journal article" date="2011" name="Proc. Natl. Acad. Sci. U.S.A.">
        <title>Evolutionary erosion of yeast sex chromosomes by mating-type switching accidents.</title>
        <authorList>
            <person name="Gordon J.L."/>
            <person name="Armisen D."/>
            <person name="Proux-Wera E."/>
            <person name="Oheigeartaigh S.S."/>
            <person name="Byrne K.P."/>
            <person name="Wolfe K.H."/>
        </authorList>
    </citation>
    <scope>NUCLEOTIDE SEQUENCE [LARGE SCALE GENOMIC DNA]</scope>
    <source>
        <strain evidence="7">ATCC 22294 / BCRC 22015 / CBS 2517 / CECT 1963 / NBRC 1671 / NRRL Y-8276</strain>
    </source>
</reference>
<dbReference type="RefSeq" id="XP_003957993.1">
    <property type="nucleotide sequence ID" value="XM_003957944.1"/>
</dbReference>
<accession>H2AWV8</accession>
<evidence type="ECO:0000256" key="4">
    <source>
        <dbReference type="SAM" id="MobiDB-lite"/>
    </source>
</evidence>
<dbReference type="PANTHER" id="PTHR24341:SF6">
    <property type="entry name" value="HOMEOBOX PROTEIN INVECTED"/>
    <property type="match status" value="1"/>
</dbReference>
<gene>
    <name evidence="6" type="primary">KAFR0F02610</name>
    <name evidence="6" type="ORF">KAFR_0F02610</name>
</gene>
<dbReference type="Pfam" id="PF00439">
    <property type="entry name" value="Bromodomain"/>
    <property type="match status" value="1"/>
</dbReference>
<dbReference type="InterPro" id="IPR050720">
    <property type="entry name" value="Engrailed_Homeobox_TFs"/>
</dbReference>
<dbReference type="InterPro" id="IPR001487">
    <property type="entry name" value="Bromodomain"/>
</dbReference>
<dbReference type="eggNOG" id="ENOG502QQT5">
    <property type="taxonomic scope" value="Eukaryota"/>
</dbReference>
<feature type="compositionally biased region" description="Polar residues" evidence="4">
    <location>
        <begin position="351"/>
        <end position="368"/>
    </location>
</feature>
<dbReference type="FunCoup" id="H2AWV8">
    <property type="interactions" value="438"/>
</dbReference>
<dbReference type="Proteomes" id="UP000005220">
    <property type="component" value="Chromosome 6"/>
</dbReference>
<evidence type="ECO:0000259" key="5">
    <source>
        <dbReference type="Pfam" id="PF00439"/>
    </source>
</evidence>
<comment type="subcellular location">
    <subcellularLocation>
        <location evidence="1">Nucleus</location>
    </subcellularLocation>
</comment>
<keyword evidence="2" id="KW-0103">Bromodomain</keyword>
<dbReference type="HOGENOM" id="CLU_043834_0_0_1"/>
<feature type="domain" description="Bromo" evidence="5">
    <location>
        <begin position="48"/>
        <end position="114"/>
    </location>
</feature>
<evidence type="ECO:0000313" key="7">
    <source>
        <dbReference type="Proteomes" id="UP000005220"/>
    </source>
</evidence>
<dbReference type="PANTHER" id="PTHR24341">
    <property type="entry name" value="HOMEOBOX PROTEIN ENGRAILED"/>
    <property type="match status" value="1"/>
</dbReference>
<dbReference type="InParanoid" id="H2AWV8"/>
<feature type="compositionally biased region" description="Basic and acidic residues" evidence="4">
    <location>
        <begin position="323"/>
        <end position="345"/>
    </location>
</feature>
<dbReference type="Gene3D" id="1.20.920.10">
    <property type="entry name" value="Bromodomain-like"/>
    <property type="match status" value="1"/>
</dbReference>
<evidence type="ECO:0000256" key="3">
    <source>
        <dbReference type="ARBA" id="ARBA00023242"/>
    </source>
</evidence>
<evidence type="ECO:0000256" key="2">
    <source>
        <dbReference type="ARBA" id="ARBA00023117"/>
    </source>
</evidence>
<dbReference type="GeneID" id="13884326"/>
<dbReference type="OrthoDB" id="5354116at2759"/>
<evidence type="ECO:0000313" key="6">
    <source>
        <dbReference type="EMBL" id="CCF58858.1"/>
    </source>
</evidence>
<sequence length="488" mass="56371">MDANALLNDILIILQAASAKCKVTDEKFPSTFFESDPEKIYDSYVKFIKKSIDSEGEIKNEDRLKLTTINDKFQNNEYRSEKNGFYRLFHDVKLVCTMLIHFYSPGTRNYQMVDKFYKFSTELILRECYRLGVQTFKNDEITDETNIANEDDDETELGDAISNDFIKISTNYKVPIKKTYHIKTRDTDLFSSIITRSSLDKRPVELPNSNFEINNVIPQTNLFEEAPKLGFVAANTSNIPDPTLPPTDMMNKFLHPNWYALPTTTWLEYGDYKSWAPSFNENGTVLDSTARGLIWLQKIGYTNILNKENEKVKKQGEEDEEEQKGGIKEQKGEKKVEAKDQREGEVITEDSVITNESNSGASENEISTPNDIKLENLFEWTPGSFIDDDEKEAFKNGTHNKLVDSILLKIKRLRKDRVQNKITKPSIEEKKMYFKVKRLLREVLLQKQISKLPMNHSKLLPVLQANYNGTIPVVRATTGRKRKYNKNK</sequence>